<dbReference type="AlphaFoldDB" id="A0A3R7CQZ5"/>
<dbReference type="OrthoDB" id="10403167at2759"/>
<dbReference type="InParanoid" id="A0A3R7CQZ5"/>
<proteinExistence type="predicted"/>
<dbReference type="Gene3D" id="3.50.4.10">
    <property type="entry name" value="Hepatocyte Growth Factor"/>
    <property type="match status" value="1"/>
</dbReference>
<reference evidence="1 2" key="1">
    <citation type="journal article" date="2018" name="Biotechnol. Adv.">
        <title>Improved genomic resources and new bioinformatic workflow for the carcinogenic parasite Clonorchis sinensis: Biotechnological implications.</title>
        <authorList>
            <person name="Wang D."/>
            <person name="Korhonen P.K."/>
            <person name="Gasser R.B."/>
            <person name="Young N.D."/>
        </authorList>
    </citation>
    <scope>NUCLEOTIDE SEQUENCE [LARGE SCALE GENOMIC DNA]</scope>
    <source>
        <strain evidence="1">Cs-k2</strain>
    </source>
</reference>
<name>A0A3R7CQZ5_CLOSI</name>
<dbReference type="Proteomes" id="UP000286415">
    <property type="component" value="Unassembled WGS sequence"/>
</dbReference>
<dbReference type="EMBL" id="NIRI02000042">
    <property type="protein sequence ID" value="KAG5447270.1"/>
    <property type="molecule type" value="Genomic_DNA"/>
</dbReference>
<reference evidence="1 2" key="2">
    <citation type="journal article" date="2021" name="Genomics">
        <title>High-quality reference genome for Clonorchis sinensis.</title>
        <authorList>
            <person name="Young N.D."/>
            <person name="Stroehlein A.J."/>
            <person name="Kinkar L."/>
            <person name="Wang T."/>
            <person name="Sohn W.M."/>
            <person name="Chang B.C.H."/>
            <person name="Kaur P."/>
            <person name="Weisz D."/>
            <person name="Dudchenko O."/>
            <person name="Aiden E.L."/>
            <person name="Korhonen P.K."/>
            <person name="Gasser R.B."/>
        </authorList>
    </citation>
    <scope>NUCLEOTIDE SEQUENCE [LARGE SCALE GENOMIC DNA]</scope>
    <source>
        <strain evidence="1">Cs-k2</strain>
    </source>
</reference>
<sequence>MATNKLYLSYLFLLLMGPHRAQSCEPIPAESKFRDLCSLGGLRWAMRRLSGNFHTSWYAVLGIESCKEACKSQPNCFGFNWWIERSACQLDDSAGSYELTYSVTELYEMNCCGKSVINIYENV</sequence>
<comment type="caution">
    <text evidence="1">The sequence shown here is derived from an EMBL/GenBank/DDBJ whole genome shotgun (WGS) entry which is preliminary data.</text>
</comment>
<dbReference type="InterPro" id="IPR003609">
    <property type="entry name" value="Pan_app"/>
</dbReference>
<accession>A0A3R7CQZ5</accession>
<organism evidence="1 2">
    <name type="scientific">Clonorchis sinensis</name>
    <name type="common">Chinese liver fluke</name>
    <dbReference type="NCBI Taxonomy" id="79923"/>
    <lineage>
        <taxon>Eukaryota</taxon>
        <taxon>Metazoa</taxon>
        <taxon>Spiralia</taxon>
        <taxon>Lophotrochozoa</taxon>
        <taxon>Platyhelminthes</taxon>
        <taxon>Trematoda</taxon>
        <taxon>Digenea</taxon>
        <taxon>Opisthorchiida</taxon>
        <taxon>Opisthorchiata</taxon>
        <taxon>Opisthorchiidae</taxon>
        <taxon>Clonorchis</taxon>
    </lineage>
</organism>
<protein>
    <submittedName>
        <fullName evidence="1">Uncharacterized protein</fullName>
    </submittedName>
</protein>
<evidence type="ECO:0000313" key="1">
    <source>
        <dbReference type="EMBL" id="KAG5447270.1"/>
    </source>
</evidence>
<dbReference type="PROSITE" id="PS50948">
    <property type="entry name" value="PAN"/>
    <property type="match status" value="1"/>
</dbReference>
<evidence type="ECO:0000313" key="2">
    <source>
        <dbReference type="Proteomes" id="UP000286415"/>
    </source>
</evidence>
<gene>
    <name evidence="1" type="ORF">CSKR_114283</name>
</gene>
<keyword evidence="2" id="KW-1185">Reference proteome</keyword>